<dbReference type="AlphaFoldDB" id="A0A3G3IJN0"/>
<protein>
    <submittedName>
        <fullName evidence="1">Uncharacterized protein</fullName>
    </submittedName>
</protein>
<dbReference type="EMBL" id="CP024634">
    <property type="protein sequence ID" value="AYQ55951.1"/>
    <property type="molecule type" value="Genomic_DNA"/>
</dbReference>
<dbReference type="Proteomes" id="UP000278334">
    <property type="component" value="Chromosome"/>
</dbReference>
<gene>
    <name evidence="1" type="ORF">MS2017_0198</name>
</gene>
<evidence type="ECO:0000313" key="1">
    <source>
        <dbReference type="EMBL" id="AYQ55951.1"/>
    </source>
</evidence>
<reference evidence="1 2" key="1">
    <citation type="submission" date="2017-11" db="EMBL/GenBank/DDBJ databases">
        <title>Genome sequence of the bacterial symbiont EPR9N from a vent mussel Bathymodiolus thermophilus.</title>
        <authorList>
            <person name="Won Y.-J."/>
        </authorList>
    </citation>
    <scope>NUCLEOTIDE SEQUENCE [LARGE SCALE GENOMIC DNA]</scope>
    <source>
        <strain evidence="1 2">EPR9N</strain>
    </source>
</reference>
<organism evidence="1 2">
    <name type="scientific">Bathymodiolus thermophilus thioautotrophic gill symbiont</name>
    <dbReference type="NCBI Taxonomy" id="2360"/>
    <lineage>
        <taxon>Bacteria</taxon>
        <taxon>Pseudomonadati</taxon>
        <taxon>Pseudomonadota</taxon>
        <taxon>Gammaproteobacteria</taxon>
        <taxon>sulfur-oxidizing symbionts</taxon>
    </lineage>
</organism>
<name>A0A3G3IJN0_9GAMM</name>
<proteinExistence type="predicted"/>
<sequence length="59" mass="6648">MLVTMVVLKLFTKKEGKEKIIRGRCLFFGFDLKKGGTPYFLEQFGTPFSSVLLDNTSGI</sequence>
<dbReference type="KEGG" id="bthg:MS2017_0198"/>
<accession>A0A3G3IJN0</accession>
<evidence type="ECO:0000313" key="2">
    <source>
        <dbReference type="Proteomes" id="UP000278334"/>
    </source>
</evidence>